<reference evidence="1" key="1">
    <citation type="submission" date="2014-09" db="EMBL/GenBank/DDBJ databases">
        <authorList>
            <person name="Magalhaes I.L.F."/>
            <person name="Oliveira U."/>
            <person name="Santos F.R."/>
            <person name="Vidigal T.H.D.A."/>
            <person name="Brescovit A.D."/>
            <person name="Santos A.J."/>
        </authorList>
    </citation>
    <scope>NUCLEOTIDE SEQUENCE</scope>
    <source>
        <tissue evidence="1">Shoot tissue taken approximately 20 cm above the soil surface</tissue>
    </source>
</reference>
<accession>A0A0A9A830</accession>
<evidence type="ECO:0000313" key="1">
    <source>
        <dbReference type="EMBL" id="JAD45120.1"/>
    </source>
</evidence>
<name>A0A0A9A830_ARUDO</name>
<organism evidence="1">
    <name type="scientific">Arundo donax</name>
    <name type="common">Giant reed</name>
    <name type="synonym">Donax arundinaceus</name>
    <dbReference type="NCBI Taxonomy" id="35708"/>
    <lineage>
        <taxon>Eukaryota</taxon>
        <taxon>Viridiplantae</taxon>
        <taxon>Streptophyta</taxon>
        <taxon>Embryophyta</taxon>
        <taxon>Tracheophyta</taxon>
        <taxon>Spermatophyta</taxon>
        <taxon>Magnoliopsida</taxon>
        <taxon>Liliopsida</taxon>
        <taxon>Poales</taxon>
        <taxon>Poaceae</taxon>
        <taxon>PACMAD clade</taxon>
        <taxon>Arundinoideae</taxon>
        <taxon>Arundineae</taxon>
        <taxon>Arundo</taxon>
    </lineage>
</organism>
<dbReference type="EMBL" id="GBRH01252775">
    <property type="protein sequence ID" value="JAD45120.1"/>
    <property type="molecule type" value="Transcribed_RNA"/>
</dbReference>
<proteinExistence type="predicted"/>
<dbReference type="AlphaFoldDB" id="A0A0A9A830"/>
<protein>
    <submittedName>
        <fullName evidence="1">Uncharacterized protein</fullName>
    </submittedName>
</protein>
<reference evidence="1" key="2">
    <citation type="journal article" date="2015" name="Data Brief">
        <title>Shoot transcriptome of the giant reed, Arundo donax.</title>
        <authorList>
            <person name="Barrero R.A."/>
            <person name="Guerrero F.D."/>
            <person name="Moolhuijzen P."/>
            <person name="Goolsby J.A."/>
            <person name="Tidwell J."/>
            <person name="Bellgard S.E."/>
            <person name="Bellgard M.I."/>
        </authorList>
    </citation>
    <scope>NUCLEOTIDE SEQUENCE</scope>
    <source>
        <tissue evidence="1">Shoot tissue taken approximately 20 cm above the soil surface</tissue>
    </source>
</reference>
<sequence>MSYCCVLTSGPGPGHQFLSSLFLGGNLCCWWRLLGFCLF</sequence>